<feature type="binding site" evidence="10">
    <location>
        <begin position="186"/>
        <end position="188"/>
    </location>
    <ligand>
        <name>substrate</name>
    </ligand>
</feature>
<dbReference type="CDD" id="cd00429">
    <property type="entry name" value="RPE"/>
    <property type="match status" value="1"/>
</dbReference>
<evidence type="ECO:0000256" key="4">
    <source>
        <dbReference type="ARBA" id="ARBA00001947"/>
    </source>
</evidence>
<reference evidence="15 16" key="1">
    <citation type="journal article" date="2010" name="Stand. Genomic Sci.">
        <title>Complete genome sequence of Aminobacterium colombiense type strain (ALA-1).</title>
        <authorList>
            <person name="Chertkov O."/>
            <person name="Sikorski J."/>
            <person name="Brambilla E."/>
            <person name="Lapidus A."/>
            <person name="Copeland A."/>
            <person name="Glavina Del Rio T."/>
            <person name="Nolan M."/>
            <person name="Lucas S."/>
            <person name="Tice H."/>
            <person name="Cheng J.F."/>
            <person name="Han C."/>
            <person name="Detter J.C."/>
            <person name="Bruce D."/>
            <person name="Tapia R."/>
            <person name="Goodwin L."/>
            <person name="Pitluck S."/>
            <person name="Liolios K."/>
            <person name="Ivanova N."/>
            <person name="Mavromatis K."/>
            <person name="Ovchinnikova G."/>
            <person name="Pati A."/>
            <person name="Chen A."/>
            <person name="Palaniappan K."/>
            <person name="Land M."/>
            <person name="Hauser L."/>
            <person name="Chang Y.J."/>
            <person name="Jeffries C.D."/>
            <person name="Spring S."/>
            <person name="Rohde M."/>
            <person name="Goker M."/>
            <person name="Bristow J."/>
            <person name="Eisen J.A."/>
            <person name="Markowitz V."/>
            <person name="Hugenholtz P."/>
            <person name="Kyrpides N.C."/>
            <person name="Klenk H.P."/>
        </authorList>
    </citation>
    <scope>NUCLEOTIDE SEQUENCE [LARGE SCALE GENOMIC DNA]</scope>
    <source>
        <strain evidence="16">DSM 12261 / ALA-1</strain>
    </source>
</reference>
<comment type="cofactor">
    <cofactor evidence="5">
        <name>Fe(2+)</name>
        <dbReference type="ChEBI" id="CHEBI:29033"/>
    </cofactor>
</comment>
<comment type="cofactor">
    <cofactor evidence="2">
        <name>Mn(2+)</name>
        <dbReference type="ChEBI" id="CHEBI:29035"/>
    </cofactor>
</comment>
<feature type="active site" description="Proton donor" evidence="10 12">
    <location>
        <position position="186"/>
    </location>
</feature>
<evidence type="ECO:0000256" key="9">
    <source>
        <dbReference type="ARBA" id="ARBA00023235"/>
    </source>
</evidence>
<keyword evidence="13" id="KW-0170">Cobalt</keyword>
<dbReference type="HOGENOM" id="CLU_054856_2_1_0"/>
<dbReference type="GO" id="GO:0019323">
    <property type="term" value="P:pentose catabolic process"/>
    <property type="evidence" value="ECO:0007669"/>
    <property type="project" value="UniProtKB-UniRule"/>
</dbReference>
<dbReference type="Pfam" id="PF00834">
    <property type="entry name" value="Ribul_P_3_epim"/>
    <property type="match status" value="1"/>
</dbReference>
<keyword evidence="9 10" id="KW-0413">Isomerase</keyword>
<evidence type="ECO:0000256" key="8">
    <source>
        <dbReference type="ARBA" id="ARBA00022723"/>
    </source>
</evidence>
<feature type="binding site" evidence="10 13">
    <location>
        <position position="43"/>
    </location>
    <ligand>
        <name>a divalent metal cation</name>
        <dbReference type="ChEBI" id="CHEBI:60240"/>
    </ligand>
</feature>
<evidence type="ECO:0000313" key="16">
    <source>
        <dbReference type="Proteomes" id="UP000002366"/>
    </source>
</evidence>
<comment type="pathway">
    <text evidence="10">Carbohydrate degradation.</text>
</comment>
<evidence type="ECO:0000256" key="11">
    <source>
        <dbReference type="PIRNR" id="PIRNR001461"/>
    </source>
</evidence>
<dbReference type="GO" id="GO:0046872">
    <property type="term" value="F:metal ion binding"/>
    <property type="evidence" value="ECO:0007669"/>
    <property type="project" value="UniProtKB-UniRule"/>
</dbReference>
<comment type="similarity">
    <text evidence="6 10 11">Belongs to the ribulose-phosphate 3-epimerase family.</text>
</comment>
<feature type="binding site" evidence="10 14">
    <location>
        <position position="77"/>
    </location>
    <ligand>
        <name>substrate</name>
    </ligand>
</feature>
<dbReference type="InterPro" id="IPR026019">
    <property type="entry name" value="Ribul_P_3_epim"/>
</dbReference>
<dbReference type="FunFam" id="3.20.20.70:FF:000004">
    <property type="entry name" value="Ribulose-phosphate 3-epimerase"/>
    <property type="match status" value="1"/>
</dbReference>
<dbReference type="GO" id="GO:0006098">
    <property type="term" value="P:pentose-phosphate shunt"/>
    <property type="evidence" value="ECO:0007669"/>
    <property type="project" value="UniProtKB-UniRule"/>
</dbReference>
<dbReference type="PIRSF" id="PIRSF001461">
    <property type="entry name" value="RPE"/>
    <property type="match status" value="1"/>
</dbReference>
<gene>
    <name evidence="10" type="primary">rpe</name>
    <name evidence="15" type="ordered locus">Amico_0388</name>
</gene>
<dbReference type="EC" id="5.1.3.1" evidence="7 10"/>
<name>D5ED99_AMICL</name>
<comment type="cofactor">
    <cofactor evidence="4">
        <name>Zn(2+)</name>
        <dbReference type="ChEBI" id="CHEBI:29105"/>
    </cofactor>
</comment>
<evidence type="ECO:0000256" key="14">
    <source>
        <dbReference type="PIRSR" id="PIRSR001461-3"/>
    </source>
</evidence>
<dbReference type="AlphaFoldDB" id="D5ED99"/>
<comment type="cofactor">
    <cofactor evidence="3">
        <name>Co(2+)</name>
        <dbReference type="ChEBI" id="CHEBI:48828"/>
    </cofactor>
</comment>
<dbReference type="SUPFAM" id="SSF51366">
    <property type="entry name" value="Ribulose-phoshate binding barrel"/>
    <property type="match status" value="1"/>
</dbReference>
<dbReference type="STRING" id="572547.Amico_0388"/>
<evidence type="ECO:0000256" key="5">
    <source>
        <dbReference type="ARBA" id="ARBA00001954"/>
    </source>
</evidence>
<dbReference type="HAMAP" id="MF_02227">
    <property type="entry name" value="RPE"/>
    <property type="match status" value="1"/>
</dbReference>
<feature type="binding site" evidence="14">
    <location>
        <position position="188"/>
    </location>
    <ligand>
        <name>substrate</name>
    </ligand>
</feature>
<evidence type="ECO:0000256" key="2">
    <source>
        <dbReference type="ARBA" id="ARBA00001936"/>
    </source>
</evidence>
<feature type="binding site" evidence="10 14">
    <location>
        <begin position="208"/>
        <end position="209"/>
    </location>
    <ligand>
        <name>substrate</name>
    </ligand>
</feature>
<dbReference type="OrthoDB" id="1645589at2"/>
<feature type="binding site" evidence="10 13">
    <location>
        <position position="186"/>
    </location>
    <ligand>
        <name>a divalent metal cation</name>
        <dbReference type="ChEBI" id="CHEBI:60240"/>
    </ligand>
</feature>
<evidence type="ECO:0000256" key="13">
    <source>
        <dbReference type="PIRSR" id="PIRSR001461-2"/>
    </source>
</evidence>
<keyword evidence="10 11" id="KW-0119">Carbohydrate metabolism</keyword>
<keyword evidence="8 10" id="KW-0479">Metal-binding</keyword>
<comment type="function">
    <text evidence="10">Catalyzes the reversible epimerization of D-ribulose 5-phosphate to D-xylulose 5-phosphate.</text>
</comment>
<proteinExistence type="inferred from homology"/>
<keyword evidence="13" id="KW-0464">Manganese</keyword>
<dbReference type="InterPro" id="IPR011060">
    <property type="entry name" value="RibuloseP-bd_barrel"/>
</dbReference>
<evidence type="ECO:0000256" key="7">
    <source>
        <dbReference type="ARBA" id="ARBA00013188"/>
    </source>
</evidence>
<dbReference type="NCBIfam" id="TIGR01163">
    <property type="entry name" value="rpe"/>
    <property type="match status" value="1"/>
</dbReference>
<feature type="binding site" evidence="10 14">
    <location>
        <begin position="153"/>
        <end position="156"/>
    </location>
    <ligand>
        <name>substrate</name>
    </ligand>
</feature>
<sequence>MARSLPLEKEPGAFLVAPSLLSADILNMEKSITLLQGTHDWLHLDIMDGHFVPNLSYGPGLAKALRSSYPSTVIDAHLMVVPPEDFIDAFAAAKPDYLTVHVEATPHLHRVLSRIRDLGCRPGVALNPATPVEWIYPVLPMVDLVLVMSVNPGFGGQSFISETLQKTVDLYRHRVAHNLSFLIQMDGGIGRETIREVVSSGCDVVVMGSSIFGTPDPAETIRELRACVKGAVVGEKGTTPSNS</sequence>
<feature type="binding site" evidence="10 13">
    <location>
        <position position="45"/>
    </location>
    <ligand>
        <name>a divalent metal cation</name>
        <dbReference type="ChEBI" id="CHEBI:60240"/>
    </ligand>
</feature>
<evidence type="ECO:0000256" key="1">
    <source>
        <dbReference type="ARBA" id="ARBA00001782"/>
    </source>
</evidence>
<dbReference type="GO" id="GO:0005737">
    <property type="term" value="C:cytoplasm"/>
    <property type="evidence" value="ECO:0007669"/>
    <property type="project" value="UniProtKB-ARBA"/>
</dbReference>
<protein>
    <recommendedName>
        <fullName evidence="7 10">Ribulose-phosphate 3-epimerase</fullName>
        <ecNumber evidence="7 10">5.1.3.1</ecNumber>
    </recommendedName>
</protein>
<evidence type="ECO:0000256" key="6">
    <source>
        <dbReference type="ARBA" id="ARBA00009541"/>
    </source>
</evidence>
<dbReference type="InterPro" id="IPR013785">
    <property type="entry name" value="Aldolase_TIM"/>
</dbReference>
<evidence type="ECO:0000256" key="12">
    <source>
        <dbReference type="PIRSR" id="PIRSR001461-1"/>
    </source>
</evidence>
<dbReference type="KEGG" id="aco:Amico_0388"/>
<keyword evidence="16" id="KW-1185">Reference proteome</keyword>
<dbReference type="eggNOG" id="COG0036">
    <property type="taxonomic scope" value="Bacteria"/>
</dbReference>
<comment type="cofactor">
    <cofactor evidence="10 13">
        <name>a divalent metal cation</name>
        <dbReference type="ChEBI" id="CHEBI:60240"/>
    </cofactor>
    <text evidence="10 13">Binds 1 divalent metal cation per subunit.</text>
</comment>
<dbReference type="GO" id="GO:0004750">
    <property type="term" value="F:D-ribulose-phosphate 3-epimerase activity"/>
    <property type="evidence" value="ECO:0007669"/>
    <property type="project" value="UniProtKB-UniRule"/>
</dbReference>
<keyword evidence="13" id="KW-0862">Zinc</keyword>
<evidence type="ECO:0000313" key="15">
    <source>
        <dbReference type="EMBL" id="ADE56531.1"/>
    </source>
</evidence>
<dbReference type="InterPro" id="IPR000056">
    <property type="entry name" value="Ribul_P_3_epim-like"/>
</dbReference>
<feature type="binding site" evidence="10 14">
    <location>
        <position position="19"/>
    </location>
    <ligand>
        <name>substrate</name>
    </ligand>
</feature>
<dbReference type="EMBL" id="CP001997">
    <property type="protein sequence ID" value="ADE56531.1"/>
    <property type="molecule type" value="Genomic_DNA"/>
</dbReference>
<dbReference type="RefSeq" id="WP_013047797.1">
    <property type="nucleotide sequence ID" value="NC_014011.1"/>
</dbReference>
<dbReference type="PROSITE" id="PS01085">
    <property type="entry name" value="RIBUL_P_3_EPIMER_1"/>
    <property type="match status" value="1"/>
</dbReference>
<dbReference type="PANTHER" id="PTHR11749">
    <property type="entry name" value="RIBULOSE-5-PHOSPHATE-3-EPIMERASE"/>
    <property type="match status" value="1"/>
</dbReference>
<accession>D5ED99</accession>
<feature type="active site" description="Proton acceptor" evidence="10 12">
    <location>
        <position position="45"/>
    </location>
</feature>
<evidence type="ECO:0000256" key="10">
    <source>
        <dbReference type="HAMAP-Rule" id="MF_02227"/>
    </source>
</evidence>
<dbReference type="NCBIfam" id="NF004076">
    <property type="entry name" value="PRK05581.1-4"/>
    <property type="match status" value="1"/>
</dbReference>
<organism evidence="15 16">
    <name type="scientific">Aminobacterium colombiense (strain DSM 12261 / ALA-1)</name>
    <dbReference type="NCBI Taxonomy" id="572547"/>
    <lineage>
        <taxon>Bacteria</taxon>
        <taxon>Thermotogati</taxon>
        <taxon>Synergistota</taxon>
        <taxon>Synergistia</taxon>
        <taxon>Synergistales</taxon>
        <taxon>Aminobacteriaceae</taxon>
        <taxon>Aminobacterium</taxon>
    </lineage>
</organism>
<evidence type="ECO:0000256" key="3">
    <source>
        <dbReference type="ARBA" id="ARBA00001941"/>
    </source>
</evidence>
<dbReference type="Gene3D" id="3.20.20.70">
    <property type="entry name" value="Aldolase class I"/>
    <property type="match status" value="1"/>
</dbReference>
<comment type="catalytic activity">
    <reaction evidence="1 10 11">
        <text>D-ribulose 5-phosphate = D-xylulose 5-phosphate</text>
        <dbReference type="Rhea" id="RHEA:13677"/>
        <dbReference type="ChEBI" id="CHEBI:57737"/>
        <dbReference type="ChEBI" id="CHEBI:58121"/>
        <dbReference type="EC" id="5.1.3.1"/>
    </reaction>
</comment>
<feature type="binding site" evidence="10 13">
    <location>
        <position position="77"/>
    </location>
    <ligand>
        <name>a divalent metal cation</name>
        <dbReference type="ChEBI" id="CHEBI:60240"/>
    </ligand>
</feature>
<dbReference type="Proteomes" id="UP000002366">
    <property type="component" value="Chromosome"/>
</dbReference>